<dbReference type="AlphaFoldDB" id="A0A8D6PSS8"/>
<dbReference type="KEGG" id="mesg:MLAUSG7_0110"/>
<accession>A0A8D6PSS8</accession>
<evidence type="ECO:0000313" key="2">
    <source>
        <dbReference type="Proteomes" id="UP000679213"/>
    </source>
</evidence>
<evidence type="ECO:0000313" key="1">
    <source>
        <dbReference type="EMBL" id="CAB3287269.1"/>
    </source>
</evidence>
<sequence length="49" mass="6057">MRREKFYVCQDLKRKKNKKFLFLIKLGKYENFISINYNPVYSFIAIFSN</sequence>
<organism evidence="1 2">
    <name type="scientific">Methanocaldococcus lauensis</name>
    <dbReference type="NCBI Taxonomy" id="2546128"/>
    <lineage>
        <taxon>Archaea</taxon>
        <taxon>Methanobacteriati</taxon>
        <taxon>Methanobacteriota</taxon>
        <taxon>Methanomada group</taxon>
        <taxon>Methanococci</taxon>
        <taxon>Methanococcales</taxon>
        <taxon>Methanocaldococcaceae</taxon>
        <taxon>Methanocaldococcus</taxon>
    </lineage>
</organism>
<protein>
    <submittedName>
        <fullName evidence="1">Uncharacterized protein</fullName>
    </submittedName>
</protein>
<name>A0A8D6PSS8_9EURY</name>
<keyword evidence="2" id="KW-1185">Reference proteome</keyword>
<gene>
    <name evidence="1" type="ORF">MLAUSG7_0110</name>
</gene>
<proteinExistence type="predicted"/>
<reference evidence="1 2" key="1">
    <citation type="submission" date="2020-04" db="EMBL/GenBank/DDBJ databases">
        <authorList>
            <consortium name="Genoscope - CEA"/>
            <person name="William W."/>
        </authorList>
    </citation>
    <scope>NUCLEOTIDE SEQUENCE [LARGE SCALE GENOMIC DNA]</scope>
    <source>
        <strain evidence="1 2">SG7</strain>
    </source>
</reference>
<dbReference type="EMBL" id="LR792632">
    <property type="protein sequence ID" value="CAB3287269.1"/>
    <property type="molecule type" value="Genomic_DNA"/>
</dbReference>
<dbReference type="Proteomes" id="UP000679213">
    <property type="component" value="Chromosome I"/>
</dbReference>